<dbReference type="VEuPathDB" id="FungiDB:NCU03534"/>
<gene>
    <name evidence="2" type="primary">B2A19.090</name>
</gene>
<dbReference type="Pfam" id="PF12417">
    <property type="entry name" value="DUF3669"/>
    <property type="match status" value="1"/>
</dbReference>
<protein>
    <submittedName>
        <fullName evidence="2">Uncharacterized protein B2A19.090</fullName>
    </submittedName>
</protein>
<dbReference type="EMBL" id="AL390092">
    <property type="protein sequence ID" value="CAD11333.1"/>
    <property type="molecule type" value="Genomic_DNA"/>
</dbReference>
<dbReference type="HOGENOM" id="CLU_039531_2_1_1"/>
<feature type="domain" description="DUF3669" evidence="1">
    <location>
        <begin position="419"/>
        <end position="494"/>
    </location>
</feature>
<dbReference type="PIR" id="T51075">
    <property type="entry name" value="T51075"/>
</dbReference>
<dbReference type="PhylomeDB" id="Q96U47"/>
<dbReference type="InterPro" id="IPR022137">
    <property type="entry name" value="Znf_prot_DUF3669"/>
</dbReference>
<evidence type="ECO:0000259" key="1">
    <source>
        <dbReference type="Pfam" id="PF12417"/>
    </source>
</evidence>
<proteinExistence type="predicted"/>
<sequence>MASNGPKGEGLFNPGLLRIGQQRPPHQAMHSLSIIKTYPVDAELVVPLPDQISKGSGLPYTDMASICPALKGEIDGSKFREFLQHFYEMLRYHLGTFKVASREQNRLLEAASPQPKIGGPVVNLSSLQFLLAIRTAPSTTTQRSTMNQQKDLVEVGHGRCGSVWAKRLSNDDHDNGDFDNDDYTVIKRGDGTWHRSVTKEHEIHKHIARLAGAPASESKMNLITGYQVNIPAPIDYITPDSTKWDLLLPFLPSNYKPCIALENERIPPMGRRVRHLLAHTCYGTGGRGGNLKDEKLTAALLDAETNEQNCLVRPYLGRRRIQPKEAASARPGKPRLVFVTLRNIPLHLDQIEELGLPVEQYAMAMADTMAFLHWEAEIDAADVEFVLAQPRRHQGQSASSLSIGSQAFTSEGPFGSHAMWLVDFDCCEKMAMPTDDTDEMNLLTIAARAFWRNDPYYPRPPANHTPDSNLADGQLWETFKKRYLTTSEEILESKAKDERVKMLPRKVMSMIENTRERWSKSVL</sequence>
<dbReference type="PANTHER" id="PTHR40780:SF3">
    <property type="entry name" value="DUF3669 DOMAIN-CONTAINING PROTEIN"/>
    <property type="match status" value="1"/>
</dbReference>
<dbReference type="AlphaFoldDB" id="Q96U47"/>
<name>Q96U47_NEUCS</name>
<dbReference type="PANTHER" id="PTHR40780">
    <property type="entry name" value="DUF3669 DOMAIN-CONTAINING PROTEIN"/>
    <property type="match status" value="1"/>
</dbReference>
<reference evidence="2" key="1">
    <citation type="submission" date="2000-07" db="EMBL/GenBank/DDBJ databases">
        <authorList>
            <person name="Schulte U."/>
            <person name="Aign V."/>
            <person name="Hoheisel J."/>
            <person name="Brandt P."/>
            <person name="Fartmann B."/>
            <person name="Holland R."/>
            <person name="Nyakatura G."/>
            <person name="Mewes H.W."/>
            <person name="Mannhaupt G."/>
        </authorList>
    </citation>
    <scope>NUCLEOTIDE SEQUENCE</scope>
</reference>
<evidence type="ECO:0000313" key="2">
    <source>
        <dbReference type="EMBL" id="CAD11333.1"/>
    </source>
</evidence>
<reference evidence="2" key="2">
    <citation type="submission" date="2001-11" db="EMBL/GenBank/DDBJ databases">
        <authorList>
            <person name="German Neurospora genome project"/>
        </authorList>
    </citation>
    <scope>NUCLEOTIDE SEQUENCE</scope>
</reference>
<accession>Q96U47</accession>
<organism evidence="2">
    <name type="scientific">Neurospora crassa</name>
    <dbReference type="NCBI Taxonomy" id="5141"/>
    <lineage>
        <taxon>Eukaryota</taxon>
        <taxon>Fungi</taxon>
        <taxon>Dikarya</taxon>
        <taxon>Ascomycota</taxon>
        <taxon>Pezizomycotina</taxon>
        <taxon>Sordariomycetes</taxon>
        <taxon>Sordariomycetidae</taxon>
        <taxon>Sordariales</taxon>
        <taxon>Sordariaceae</taxon>
        <taxon>Neurospora</taxon>
    </lineage>
</organism>